<evidence type="ECO:0000256" key="12">
    <source>
        <dbReference type="ARBA" id="ARBA00048483"/>
    </source>
</evidence>
<comment type="similarity">
    <text evidence="2">Belongs to the ferric reductase (FRE) family.</text>
</comment>
<dbReference type="GO" id="GO:0005886">
    <property type="term" value="C:plasma membrane"/>
    <property type="evidence" value="ECO:0007669"/>
    <property type="project" value="UniProtKB-SubCell"/>
</dbReference>
<dbReference type="InterPro" id="IPR013130">
    <property type="entry name" value="Fe3_Rdtase_TM_dom"/>
</dbReference>
<dbReference type="EMBL" id="AZGY01000010">
    <property type="protein sequence ID" value="KZZ94709.1"/>
    <property type="molecule type" value="Genomic_DNA"/>
</dbReference>
<dbReference type="SUPFAM" id="SSF52343">
    <property type="entry name" value="Ferredoxin reductase-like, C-terminal NADP-linked domain"/>
    <property type="match status" value="1"/>
</dbReference>
<dbReference type="InterPro" id="IPR051410">
    <property type="entry name" value="Ferric/Cupric_Reductase"/>
</dbReference>
<reference evidence="15 16" key="1">
    <citation type="journal article" date="2016" name="Genome Biol. Evol.">
        <title>Divergent and convergent evolution of fungal pathogenicity.</title>
        <authorList>
            <person name="Shang Y."/>
            <person name="Xiao G."/>
            <person name="Zheng P."/>
            <person name="Cen K."/>
            <person name="Zhan S."/>
            <person name="Wang C."/>
        </authorList>
    </citation>
    <scope>NUCLEOTIDE SEQUENCE [LARGE SCALE GENOMIC DNA]</scope>
    <source>
        <strain evidence="15 16">RCEF 2490</strain>
    </source>
</reference>
<proteinExistence type="inferred from homology"/>
<comment type="caution">
    <text evidence="15">The sequence shown here is derived from an EMBL/GenBank/DDBJ whole genome shotgun (WGS) entry which is preliminary data.</text>
</comment>
<dbReference type="InterPro" id="IPR013121">
    <property type="entry name" value="Fe_red_NAD-bd_6"/>
</dbReference>
<feature type="transmembrane region" description="Helical" evidence="13">
    <location>
        <begin position="156"/>
        <end position="176"/>
    </location>
</feature>
<dbReference type="Pfam" id="PF01794">
    <property type="entry name" value="Ferric_reduct"/>
    <property type="match status" value="1"/>
</dbReference>
<dbReference type="GO" id="GO:0015677">
    <property type="term" value="P:copper ion import"/>
    <property type="evidence" value="ECO:0007669"/>
    <property type="project" value="TreeGrafter"/>
</dbReference>
<dbReference type="Gene3D" id="3.40.50.80">
    <property type="entry name" value="Nucleotide-binding domain of ferredoxin-NADP reductase (FNR) module"/>
    <property type="match status" value="1"/>
</dbReference>
<dbReference type="CDD" id="cd06186">
    <property type="entry name" value="NOX_Duox_like_FAD_NADP"/>
    <property type="match status" value="1"/>
</dbReference>
<comment type="catalytic activity">
    <reaction evidence="12">
        <text>2 a Fe(II)-siderophore + NADP(+) + H(+) = 2 a Fe(III)-siderophore + NADPH</text>
        <dbReference type="Rhea" id="RHEA:28795"/>
        <dbReference type="Rhea" id="RHEA-COMP:11342"/>
        <dbReference type="Rhea" id="RHEA-COMP:11344"/>
        <dbReference type="ChEBI" id="CHEBI:15378"/>
        <dbReference type="ChEBI" id="CHEBI:29033"/>
        <dbReference type="ChEBI" id="CHEBI:29034"/>
        <dbReference type="ChEBI" id="CHEBI:57783"/>
        <dbReference type="ChEBI" id="CHEBI:58349"/>
        <dbReference type="EC" id="1.16.1.9"/>
    </reaction>
</comment>
<dbReference type="PANTHER" id="PTHR32361:SF23">
    <property type="entry name" value="FERRIC-CHELATE REDUCTASE"/>
    <property type="match status" value="1"/>
</dbReference>
<dbReference type="OrthoDB" id="17725at2759"/>
<feature type="transmembrane region" description="Helical" evidence="13">
    <location>
        <begin position="297"/>
        <end position="318"/>
    </location>
</feature>
<keyword evidence="10" id="KW-0406">Ion transport</keyword>
<dbReference type="InterPro" id="IPR017927">
    <property type="entry name" value="FAD-bd_FR_type"/>
</dbReference>
<keyword evidence="9" id="KW-0560">Oxidoreductase</keyword>
<dbReference type="PANTHER" id="PTHR32361">
    <property type="entry name" value="FERRIC/CUPRIC REDUCTASE TRANSMEMBRANE COMPONENT"/>
    <property type="match status" value="1"/>
</dbReference>
<feature type="transmembrane region" description="Helical" evidence="13">
    <location>
        <begin position="330"/>
        <end position="354"/>
    </location>
</feature>
<evidence type="ECO:0000256" key="10">
    <source>
        <dbReference type="ARBA" id="ARBA00023065"/>
    </source>
</evidence>
<keyword evidence="16" id="KW-1185">Reference proteome</keyword>
<dbReference type="InterPro" id="IPR017938">
    <property type="entry name" value="Riboflavin_synthase-like_b-brl"/>
</dbReference>
<evidence type="ECO:0000256" key="6">
    <source>
        <dbReference type="ARBA" id="ARBA00022692"/>
    </source>
</evidence>
<evidence type="ECO:0000313" key="16">
    <source>
        <dbReference type="Proteomes" id="UP000078544"/>
    </source>
</evidence>
<sequence length="713" mass="79312">MAIEVMLRSEPRSEHILCDIRFAGTQRTIVHGLRQRVQTWVLPMAIVDPVHEPLDPIFDATDLDRTSGCSHNDDRKLGDELIGINGLSAEASANAWQGLRWSESSICSVWHRQDARRSGYRNHAVPANSDTAGAVPFISRPGRMQIEASTMYEADLVYSLSVVYFFVVVIGVFTIGRLASDLAPRGIRSRTPWSRPLSALRLLTYKSWRMAGWNSPSVGAVLLAAVGTVFFSALALGPKPYYWPTDAKYGNSPPIATRTGWMALACLPFIIAFGTKANLVSVLTNIPPENLNVWHNWVSWVMFVLALIHTFPFIVYHNDKGDTLMEFQTGGVWLTGVVALIAQAWLTIMSVSWIRNRWYEFFKATHLLFTAAFVVFFFLHCNFRLTSWDYFIATGAIYFACILWALANAYFKFGISTKASISLESPHSLRVAIATTSSWQPGQHAYLRFLTGGIHALTTHPLTICSMSSKREQDNEMVFYVHPRGGMTRRLAEMARKQPESRVRVLVEGPYGGLPRRWSEGSDQTLLIAGGSGTAFTLSLIEDWLSQGIRVSPCTLKVVLATRDPEFRVWYIEELQRMSERQCGAGLTEVSGLSIHIHETCDPAMIKRSQPRALEEVSTSDDEKVHQSEAMTRLSASSSLSLFGVRFFRGRPDTAAAVKSACMQGQADTVGVVVCGPSGMVHDVSCEAAAQQQRILRGRAGPSEVWFHKEAFS</sequence>
<dbReference type="Proteomes" id="UP000078544">
    <property type="component" value="Unassembled WGS sequence"/>
</dbReference>
<keyword evidence="4" id="KW-0813">Transport</keyword>
<evidence type="ECO:0000256" key="9">
    <source>
        <dbReference type="ARBA" id="ARBA00023002"/>
    </source>
</evidence>
<comment type="subcellular location">
    <subcellularLocation>
        <location evidence="1">Cell membrane</location>
        <topology evidence="1">Multi-pass membrane protein</topology>
    </subcellularLocation>
</comment>
<organism evidence="15 16">
    <name type="scientific">Moelleriella libera RCEF 2490</name>
    <dbReference type="NCBI Taxonomy" id="1081109"/>
    <lineage>
        <taxon>Eukaryota</taxon>
        <taxon>Fungi</taxon>
        <taxon>Dikarya</taxon>
        <taxon>Ascomycota</taxon>
        <taxon>Pezizomycotina</taxon>
        <taxon>Sordariomycetes</taxon>
        <taxon>Hypocreomycetidae</taxon>
        <taxon>Hypocreales</taxon>
        <taxon>Clavicipitaceae</taxon>
        <taxon>Moelleriella</taxon>
    </lineage>
</organism>
<dbReference type="SFLD" id="SFLDS00052">
    <property type="entry name" value="Ferric_Reductase_Domain"/>
    <property type="match status" value="1"/>
</dbReference>
<keyword evidence="6 13" id="KW-0812">Transmembrane</keyword>
<keyword evidence="7" id="KW-0249">Electron transport</keyword>
<dbReference type="InterPro" id="IPR013112">
    <property type="entry name" value="FAD-bd_8"/>
</dbReference>
<evidence type="ECO:0000256" key="5">
    <source>
        <dbReference type="ARBA" id="ARBA00022475"/>
    </source>
</evidence>
<dbReference type="SFLD" id="SFLDG01168">
    <property type="entry name" value="Ferric_reductase_subgroup_(FRE"/>
    <property type="match status" value="1"/>
</dbReference>
<keyword evidence="8 13" id="KW-1133">Transmembrane helix</keyword>
<name>A0A168B2Q9_9HYPO</name>
<dbReference type="STRING" id="1081109.A0A168B2Q9"/>
<dbReference type="AlphaFoldDB" id="A0A168B2Q9"/>
<accession>A0A168B2Q9</accession>
<keyword evidence="11 13" id="KW-0472">Membrane</keyword>
<feature type="transmembrane region" description="Helical" evidence="13">
    <location>
        <begin position="390"/>
        <end position="411"/>
    </location>
</feature>
<dbReference type="EC" id="1.16.1.9" evidence="3"/>
<evidence type="ECO:0000256" key="13">
    <source>
        <dbReference type="SAM" id="Phobius"/>
    </source>
</evidence>
<feature type="transmembrane region" description="Helical" evidence="13">
    <location>
        <begin position="259"/>
        <end position="277"/>
    </location>
</feature>
<evidence type="ECO:0000259" key="14">
    <source>
        <dbReference type="PROSITE" id="PS51384"/>
    </source>
</evidence>
<evidence type="ECO:0000256" key="4">
    <source>
        <dbReference type="ARBA" id="ARBA00022448"/>
    </source>
</evidence>
<dbReference type="GO" id="GO:0052851">
    <property type="term" value="F:ferric-chelate reductase (NADPH) activity"/>
    <property type="evidence" value="ECO:0007669"/>
    <property type="project" value="UniProtKB-EC"/>
</dbReference>
<dbReference type="Pfam" id="PF08022">
    <property type="entry name" value="FAD_binding_8"/>
    <property type="match status" value="1"/>
</dbReference>
<dbReference type="Pfam" id="PF08030">
    <property type="entry name" value="NAD_binding_6"/>
    <property type="match status" value="1"/>
</dbReference>
<dbReference type="GO" id="GO:0006879">
    <property type="term" value="P:intracellular iron ion homeostasis"/>
    <property type="evidence" value="ECO:0007669"/>
    <property type="project" value="TreeGrafter"/>
</dbReference>
<evidence type="ECO:0000256" key="3">
    <source>
        <dbReference type="ARBA" id="ARBA00012668"/>
    </source>
</evidence>
<dbReference type="InterPro" id="IPR039261">
    <property type="entry name" value="FNR_nucleotide-bd"/>
</dbReference>
<evidence type="ECO:0000313" key="15">
    <source>
        <dbReference type="EMBL" id="KZZ94709.1"/>
    </source>
</evidence>
<evidence type="ECO:0000256" key="11">
    <source>
        <dbReference type="ARBA" id="ARBA00023136"/>
    </source>
</evidence>
<dbReference type="GO" id="GO:0006826">
    <property type="term" value="P:iron ion transport"/>
    <property type="evidence" value="ECO:0007669"/>
    <property type="project" value="TreeGrafter"/>
</dbReference>
<evidence type="ECO:0000256" key="7">
    <source>
        <dbReference type="ARBA" id="ARBA00022982"/>
    </source>
</evidence>
<dbReference type="PROSITE" id="PS51384">
    <property type="entry name" value="FAD_FR"/>
    <property type="match status" value="1"/>
</dbReference>
<evidence type="ECO:0000256" key="2">
    <source>
        <dbReference type="ARBA" id="ARBA00006278"/>
    </source>
</evidence>
<gene>
    <name evidence="15" type="ORF">AAL_04820</name>
</gene>
<feature type="transmembrane region" description="Helical" evidence="13">
    <location>
        <begin position="366"/>
        <end position="383"/>
    </location>
</feature>
<keyword evidence="5" id="KW-1003">Cell membrane</keyword>
<feature type="domain" description="FAD-binding FR-type" evidence="14">
    <location>
        <begin position="408"/>
        <end position="517"/>
    </location>
</feature>
<feature type="transmembrane region" description="Helical" evidence="13">
    <location>
        <begin position="218"/>
        <end position="238"/>
    </location>
</feature>
<evidence type="ECO:0000256" key="1">
    <source>
        <dbReference type="ARBA" id="ARBA00004651"/>
    </source>
</evidence>
<protein>
    <recommendedName>
        <fullName evidence="3">ferric-chelate reductase (NADPH)</fullName>
        <ecNumber evidence="3">1.16.1.9</ecNumber>
    </recommendedName>
</protein>
<evidence type="ECO:0000256" key="8">
    <source>
        <dbReference type="ARBA" id="ARBA00022989"/>
    </source>
</evidence>
<dbReference type="SUPFAM" id="SSF63380">
    <property type="entry name" value="Riboflavin synthase domain-like"/>
    <property type="match status" value="1"/>
</dbReference>